<organism evidence="3 4">
    <name type="scientific">Adineta ricciae</name>
    <name type="common">Rotifer</name>
    <dbReference type="NCBI Taxonomy" id="249248"/>
    <lineage>
        <taxon>Eukaryota</taxon>
        <taxon>Metazoa</taxon>
        <taxon>Spiralia</taxon>
        <taxon>Gnathifera</taxon>
        <taxon>Rotifera</taxon>
        <taxon>Eurotatoria</taxon>
        <taxon>Bdelloidea</taxon>
        <taxon>Adinetida</taxon>
        <taxon>Adinetidae</taxon>
        <taxon>Adineta</taxon>
    </lineage>
</organism>
<name>A0A814HJI7_ADIRI</name>
<dbReference type="OrthoDB" id="10587868at2759"/>
<keyword evidence="4" id="KW-1185">Reference proteome</keyword>
<dbReference type="EMBL" id="CAJNOJ010000056">
    <property type="protein sequence ID" value="CAF0982412.1"/>
    <property type="molecule type" value="Genomic_DNA"/>
</dbReference>
<feature type="transmembrane region" description="Helical" evidence="1">
    <location>
        <begin position="6"/>
        <end position="27"/>
    </location>
</feature>
<dbReference type="Proteomes" id="UP000663852">
    <property type="component" value="Unassembled WGS sequence"/>
</dbReference>
<proteinExistence type="predicted"/>
<accession>A0A814HJI7</accession>
<evidence type="ECO:0000256" key="1">
    <source>
        <dbReference type="SAM" id="Phobius"/>
    </source>
</evidence>
<evidence type="ECO:0000313" key="3">
    <source>
        <dbReference type="EMBL" id="CAF1010888.1"/>
    </source>
</evidence>
<dbReference type="AlphaFoldDB" id="A0A814HJI7"/>
<dbReference type="EMBL" id="CAJNOR010000803">
    <property type="protein sequence ID" value="CAF1010888.1"/>
    <property type="molecule type" value="Genomic_DNA"/>
</dbReference>
<protein>
    <submittedName>
        <fullName evidence="3">Uncharacterized protein</fullName>
    </submittedName>
</protein>
<keyword evidence="1" id="KW-0472">Membrane</keyword>
<keyword evidence="1" id="KW-1133">Transmembrane helix</keyword>
<gene>
    <name evidence="2" type="ORF">EDS130_LOCUS13946</name>
    <name evidence="3" type="ORF">XAT740_LOCUS13715</name>
</gene>
<sequence length="120" mass="13907">METHWTIAISLFLILYSLQWLYITHSCDNQVLQSYTNRSKWSELESCFALYSSFGLAVIVAKLSFGLSQIYDDPTHLLMLSVTQAFDVIHKDLKQIFNELWTCLSNGLTKVYEMMTLLNL</sequence>
<keyword evidence="1" id="KW-0812">Transmembrane</keyword>
<feature type="transmembrane region" description="Helical" evidence="1">
    <location>
        <begin position="48"/>
        <end position="71"/>
    </location>
</feature>
<evidence type="ECO:0000313" key="4">
    <source>
        <dbReference type="Proteomes" id="UP000663828"/>
    </source>
</evidence>
<dbReference type="Proteomes" id="UP000663828">
    <property type="component" value="Unassembled WGS sequence"/>
</dbReference>
<comment type="caution">
    <text evidence="3">The sequence shown here is derived from an EMBL/GenBank/DDBJ whole genome shotgun (WGS) entry which is preliminary data.</text>
</comment>
<reference evidence="3" key="1">
    <citation type="submission" date="2021-02" db="EMBL/GenBank/DDBJ databases">
        <authorList>
            <person name="Nowell W R."/>
        </authorList>
    </citation>
    <scope>NUCLEOTIDE SEQUENCE</scope>
</reference>
<evidence type="ECO:0000313" key="2">
    <source>
        <dbReference type="EMBL" id="CAF0982412.1"/>
    </source>
</evidence>